<keyword evidence="4" id="KW-1185">Reference proteome</keyword>
<evidence type="ECO:0000256" key="1">
    <source>
        <dbReference type="PROSITE-ProRule" id="PRU00221"/>
    </source>
</evidence>
<evidence type="ECO:0000313" key="4">
    <source>
        <dbReference type="Proteomes" id="UP000549394"/>
    </source>
</evidence>
<dbReference type="Gene3D" id="2.130.10.10">
    <property type="entry name" value="YVTN repeat-like/Quinoprotein amine dehydrogenase"/>
    <property type="match status" value="2"/>
</dbReference>
<dbReference type="SUPFAM" id="SSF50978">
    <property type="entry name" value="WD40 repeat-like"/>
    <property type="match status" value="1"/>
</dbReference>
<gene>
    <name evidence="3" type="ORF">DGYR_LOCUS10780</name>
</gene>
<proteinExistence type="predicted"/>
<feature type="repeat" description="WD" evidence="1">
    <location>
        <begin position="235"/>
        <end position="267"/>
    </location>
</feature>
<accession>A0A7I8W7X7</accession>
<comment type="caution">
    <text evidence="3">The sequence shown here is derived from an EMBL/GenBank/DDBJ whole genome shotgun (WGS) entry which is preliminary data.</text>
</comment>
<dbReference type="InterPro" id="IPR001680">
    <property type="entry name" value="WD40_rpt"/>
</dbReference>
<dbReference type="PANTHER" id="PTHR44321">
    <property type="entry name" value="TRANSDUCIN BETA-LIKE PROTEIN 2"/>
    <property type="match status" value="1"/>
</dbReference>
<feature type="repeat" description="WD" evidence="1">
    <location>
        <begin position="144"/>
        <end position="175"/>
    </location>
</feature>
<dbReference type="Proteomes" id="UP000549394">
    <property type="component" value="Unassembled WGS sequence"/>
</dbReference>
<protein>
    <submittedName>
        <fullName evidence="3">DgyrCDS11434</fullName>
    </submittedName>
</protein>
<dbReference type="GO" id="GO:0005783">
    <property type="term" value="C:endoplasmic reticulum"/>
    <property type="evidence" value="ECO:0007669"/>
    <property type="project" value="TreeGrafter"/>
</dbReference>
<dbReference type="InterPro" id="IPR042410">
    <property type="entry name" value="WBSCR13"/>
</dbReference>
<keyword evidence="1" id="KW-0853">WD repeat</keyword>
<name>A0A7I8W7X7_9ANNE</name>
<feature type="region of interest" description="Disordered" evidence="2">
    <location>
        <begin position="1"/>
        <end position="29"/>
    </location>
</feature>
<dbReference type="InterPro" id="IPR036322">
    <property type="entry name" value="WD40_repeat_dom_sf"/>
</dbReference>
<dbReference type="PROSITE" id="PS50082">
    <property type="entry name" value="WD_REPEATS_2"/>
    <property type="match status" value="3"/>
</dbReference>
<dbReference type="GO" id="GO:0030968">
    <property type="term" value="P:endoplasmic reticulum unfolded protein response"/>
    <property type="evidence" value="ECO:0007669"/>
    <property type="project" value="TreeGrafter"/>
</dbReference>
<dbReference type="OrthoDB" id="200924at2759"/>
<dbReference type="PROSITE" id="PS50294">
    <property type="entry name" value="WD_REPEATS_REGION"/>
    <property type="match status" value="2"/>
</dbReference>
<evidence type="ECO:0000313" key="3">
    <source>
        <dbReference type="EMBL" id="CAD5123054.1"/>
    </source>
</evidence>
<evidence type="ECO:0000256" key="2">
    <source>
        <dbReference type="SAM" id="MobiDB-lite"/>
    </source>
</evidence>
<reference evidence="3 4" key="1">
    <citation type="submission" date="2020-08" db="EMBL/GenBank/DDBJ databases">
        <authorList>
            <person name="Hejnol A."/>
        </authorList>
    </citation>
    <scope>NUCLEOTIDE SEQUENCE [LARGE SCALE GENOMIC DNA]</scope>
</reference>
<dbReference type="SMART" id="SM00320">
    <property type="entry name" value="WD40"/>
    <property type="match status" value="5"/>
</dbReference>
<sequence length="400" mass="45080">MAEENDKEVKEEKKGKDKRQKQKPITSKVTKSSFTHKYLACHLKMHTGRVTGFDWSFNEKLVATTGDDRSIGLWILQGVRDEDNKQPLKSIKVNVELDDAVKIRFYPDDKAFFVNLYNDNSIRGFKITKKDKGSYTATAALDFKTGHEGEITDMGISSNGKFLFTSDNGTNIRVWAPKGELLESIDSKQIKNNHTAVSTCGRFIATCGFTPDVKVWEVVFTKNGEFQQVVRAFELKGHRAAVYNFSFSAGTERMATVSKDGTWRLWDTNVDYKQQQDPYLLQTRELDGITFSSRIALTPDGLTVAITRGGSISIFSAKNGELLEEIRDIFAGDITEISFSRDGMFLGACGDRVLSLFHNIPGVRAKIKDFEELNKKATGALAERLRKQIKECSKKLEKYE</sequence>
<dbReference type="PANTHER" id="PTHR44321:SF1">
    <property type="entry name" value="TRANSDUCIN BETA-LIKE PROTEIN 2"/>
    <property type="match status" value="1"/>
</dbReference>
<feature type="repeat" description="WD" evidence="1">
    <location>
        <begin position="43"/>
        <end position="74"/>
    </location>
</feature>
<dbReference type="AlphaFoldDB" id="A0A7I8W7X7"/>
<dbReference type="Pfam" id="PF00400">
    <property type="entry name" value="WD40"/>
    <property type="match status" value="3"/>
</dbReference>
<dbReference type="EMBL" id="CAJFCJ010000019">
    <property type="protein sequence ID" value="CAD5123054.1"/>
    <property type="molecule type" value="Genomic_DNA"/>
</dbReference>
<dbReference type="InterPro" id="IPR015943">
    <property type="entry name" value="WD40/YVTN_repeat-like_dom_sf"/>
</dbReference>
<organism evidence="3 4">
    <name type="scientific">Dimorphilus gyrociliatus</name>
    <dbReference type="NCBI Taxonomy" id="2664684"/>
    <lineage>
        <taxon>Eukaryota</taxon>
        <taxon>Metazoa</taxon>
        <taxon>Spiralia</taxon>
        <taxon>Lophotrochozoa</taxon>
        <taxon>Annelida</taxon>
        <taxon>Polychaeta</taxon>
        <taxon>Polychaeta incertae sedis</taxon>
        <taxon>Dinophilidae</taxon>
        <taxon>Dimorphilus</taxon>
    </lineage>
</organism>